<comment type="similarity">
    <text evidence="3">Belongs to the WhiB family.</text>
</comment>
<evidence type="ECO:0000256" key="8">
    <source>
        <dbReference type="ARBA" id="ARBA00023015"/>
    </source>
</evidence>
<sequence>MSKTGPVNVGEYPRWLDTATETPACRGEDTNLFFPAEGEQWKVPRARAICNRCPLFDTCRDWAMAQTAQHLAGIWGGTTFDQRRKLKAGTGSGNQPVQFRKTKPSTEGEQ</sequence>
<evidence type="ECO:0000259" key="13">
    <source>
        <dbReference type="PROSITE" id="PS51674"/>
    </source>
</evidence>
<dbReference type="InterPro" id="IPR003482">
    <property type="entry name" value="Whib"/>
</dbReference>
<dbReference type="GO" id="GO:0045454">
    <property type="term" value="P:cell redox homeostasis"/>
    <property type="evidence" value="ECO:0007669"/>
    <property type="project" value="TreeGrafter"/>
</dbReference>
<dbReference type="Pfam" id="PF02467">
    <property type="entry name" value="Whib"/>
    <property type="match status" value="1"/>
</dbReference>
<dbReference type="GO" id="GO:0005737">
    <property type="term" value="C:cytoplasm"/>
    <property type="evidence" value="ECO:0007669"/>
    <property type="project" value="UniProtKB-SubCell"/>
</dbReference>
<proteinExistence type="inferred from homology"/>
<evidence type="ECO:0000256" key="3">
    <source>
        <dbReference type="ARBA" id="ARBA00006597"/>
    </source>
</evidence>
<keyword evidence="9" id="KW-0238">DNA-binding</keyword>
<dbReference type="GO" id="GO:0051539">
    <property type="term" value="F:4 iron, 4 sulfur cluster binding"/>
    <property type="evidence" value="ECO:0007669"/>
    <property type="project" value="UniProtKB-KW"/>
</dbReference>
<feature type="region of interest" description="Disordered" evidence="12">
    <location>
        <begin position="85"/>
        <end position="110"/>
    </location>
</feature>
<keyword evidence="15" id="KW-1185">Reference proteome</keyword>
<feature type="domain" description="4Fe-4S Wbl-type" evidence="13">
    <location>
        <begin position="24"/>
        <end position="85"/>
    </location>
</feature>
<dbReference type="GO" id="GO:0045892">
    <property type="term" value="P:negative regulation of DNA-templated transcription"/>
    <property type="evidence" value="ECO:0007669"/>
    <property type="project" value="TreeGrafter"/>
</dbReference>
<evidence type="ECO:0000256" key="7">
    <source>
        <dbReference type="ARBA" id="ARBA00023014"/>
    </source>
</evidence>
<gene>
    <name evidence="14" type="ORF">GA0070616_4381</name>
</gene>
<dbReference type="PANTHER" id="PTHR38839">
    <property type="entry name" value="TRANSCRIPTIONAL REGULATOR WHID-RELATED"/>
    <property type="match status" value="1"/>
</dbReference>
<accession>A0A1C6SR27</accession>
<dbReference type="InterPro" id="IPR034768">
    <property type="entry name" value="4FE4S_WBL"/>
</dbReference>
<evidence type="ECO:0000313" key="14">
    <source>
        <dbReference type="EMBL" id="SCL32064.1"/>
    </source>
</evidence>
<dbReference type="GO" id="GO:0047134">
    <property type="term" value="F:protein-disulfide reductase [NAD(P)H] activity"/>
    <property type="evidence" value="ECO:0007669"/>
    <property type="project" value="TreeGrafter"/>
</dbReference>
<dbReference type="PROSITE" id="PS51674">
    <property type="entry name" value="4FE4S_WBL"/>
    <property type="match status" value="1"/>
</dbReference>
<dbReference type="AlphaFoldDB" id="A0A1C6SR27"/>
<evidence type="ECO:0000256" key="9">
    <source>
        <dbReference type="ARBA" id="ARBA00023125"/>
    </source>
</evidence>
<keyword evidence="7" id="KW-0411">Iron-sulfur</keyword>
<dbReference type="Proteomes" id="UP000199699">
    <property type="component" value="Unassembled WGS sequence"/>
</dbReference>
<dbReference type="GO" id="GO:0046872">
    <property type="term" value="F:metal ion binding"/>
    <property type="evidence" value="ECO:0007669"/>
    <property type="project" value="UniProtKB-KW"/>
</dbReference>
<evidence type="ECO:0000256" key="5">
    <source>
        <dbReference type="ARBA" id="ARBA00022723"/>
    </source>
</evidence>
<dbReference type="EMBL" id="FMHT01000003">
    <property type="protein sequence ID" value="SCL32064.1"/>
    <property type="molecule type" value="Genomic_DNA"/>
</dbReference>
<evidence type="ECO:0000256" key="2">
    <source>
        <dbReference type="ARBA" id="ARBA00004496"/>
    </source>
</evidence>
<dbReference type="GO" id="GO:0003677">
    <property type="term" value="F:DNA binding"/>
    <property type="evidence" value="ECO:0007669"/>
    <property type="project" value="UniProtKB-KW"/>
</dbReference>
<keyword evidence="10" id="KW-1015">Disulfide bond</keyword>
<evidence type="ECO:0000256" key="1">
    <source>
        <dbReference type="ARBA" id="ARBA00001966"/>
    </source>
</evidence>
<protein>
    <submittedName>
        <fullName evidence="14">Transcription factor WhiB</fullName>
    </submittedName>
</protein>
<keyword evidence="5" id="KW-0479">Metal-binding</keyword>
<comment type="cofactor">
    <cofactor evidence="1">
        <name>[4Fe-4S] cluster</name>
        <dbReference type="ChEBI" id="CHEBI:49883"/>
    </cofactor>
</comment>
<evidence type="ECO:0000256" key="4">
    <source>
        <dbReference type="ARBA" id="ARBA00022485"/>
    </source>
</evidence>
<evidence type="ECO:0000256" key="10">
    <source>
        <dbReference type="ARBA" id="ARBA00023157"/>
    </source>
</evidence>
<name>A0A1C6SR27_9ACTN</name>
<dbReference type="RefSeq" id="WP_175440155.1">
    <property type="nucleotide sequence ID" value="NZ_FMHT01000003.1"/>
</dbReference>
<evidence type="ECO:0000256" key="12">
    <source>
        <dbReference type="SAM" id="MobiDB-lite"/>
    </source>
</evidence>
<keyword evidence="6" id="KW-0408">Iron</keyword>
<evidence type="ECO:0000313" key="15">
    <source>
        <dbReference type="Proteomes" id="UP000199699"/>
    </source>
</evidence>
<keyword evidence="4" id="KW-0004">4Fe-4S</keyword>
<organism evidence="14 15">
    <name type="scientific">Micromonospora nigra</name>
    <dbReference type="NCBI Taxonomy" id="145857"/>
    <lineage>
        <taxon>Bacteria</taxon>
        <taxon>Bacillati</taxon>
        <taxon>Actinomycetota</taxon>
        <taxon>Actinomycetes</taxon>
        <taxon>Micromonosporales</taxon>
        <taxon>Micromonosporaceae</taxon>
        <taxon>Micromonospora</taxon>
    </lineage>
</organism>
<evidence type="ECO:0000256" key="6">
    <source>
        <dbReference type="ARBA" id="ARBA00023004"/>
    </source>
</evidence>
<keyword evidence="8" id="KW-0805">Transcription regulation</keyword>
<reference evidence="14 15" key="1">
    <citation type="submission" date="2016-06" db="EMBL/GenBank/DDBJ databases">
        <authorList>
            <person name="Kjaerup R.B."/>
            <person name="Dalgaard T.S."/>
            <person name="Juul-Madsen H.R."/>
        </authorList>
    </citation>
    <scope>NUCLEOTIDE SEQUENCE [LARGE SCALE GENOMIC DNA]</scope>
    <source>
        <strain evidence="14 15">DSM 43818</strain>
    </source>
</reference>
<keyword evidence="11" id="KW-0804">Transcription</keyword>
<dbReference type="STRING" id="145857.GA0070616_4381"/>
<comment type="subcellular location">
    <subcellularLocation>
        <location evidence="2">Cytoplasm</location>
    </subcellularLocation>
</comment>
<evidence type="ECO:0000256" key="11">
    <source>
        <dbReference type="ARBA" id="ARBA00023163"/>
    </source>
</evidence>